<dbReference type="Gene3D" id="4.10.60.10">
    <property type="entry name" value="Zinc finger, CCHC-type"/>
    <property type="match status" value="1"/>
</dbReference>
<dbReference type="KEGG" id="eiv:EIN_190430"/>
<sequence>MSTRDNSNGLTVRIYNLESTTTTAKIKSLFSKYNPISYDIPRYKTDTPISSCIIKTNNSTDSDRMIEDLQNSEWEDTPVKIQLDKMDESDKTLIFVYRPLEKNEDEVKEFLSDFNIRKVTQIIKKKGELKGDYITVVVKDFKTLNQMLEDFNKKVVNSRKLQILYFDDNGTNIRKCFVCGKFGHKSQDCPEKESEKKIVEEKEEQKSTKVDNKKTTQKAKVLETQSEKKAEKEKTSKKVDKQDVEIKKKQVTPMEIEKDEKIHTKKETIIHSKMEEDDEEEEEESENSSSESSNDKSEKEEEKEEEEEIKNFLSELSNDENEEEKTQNKDQLKDIKNTTKTAVKMEEETNSSDDERSSSSSTSSSSEDLSFDAPSIEKEESEESSSIDVEVVSRPTNIIHHFEIQQNTNARQSDKKEDEKSTIVNSKSVIKEDTSDDAPLEISSRKEDNILPEETSPKKDENDIKTTPPPITTQSVPTAQQKVTESTLEKRERKIKEICEHVKNAPTNVLNNIYYILVSKEYENRKKQKNEKKQSEKKHAKPEEKNTKPEIKCLKPKDENKNTQKKSLSFYDRKTRQFEMNNTKKNTKKD</sequence>
<feature type="compositionally biased region" description="Basic and acidic residues" evidence="2">
    <location>
        <begin position="255"/>
        <end position="274"/>
    </location>
</feature>
<feature type="compositionally biased region" description="Basic and acidic residues" evidence="2">
    <location>
        <begin position="225"/>
        <end position="248"/>
    </location>
</feature>
<dbReference type="Gene3D" id="3.30.70.330">
    <property type="match status" value="1"/>
</dbReference>
<dbReference type="GO" id="GO:0008270">
    <property type="term" value="F:zinc ion binding"/>
    <property type="evidence" value="ECO:0007669"/>
    <property type="project" value="UniProtKB-KW"/>
</dbReference>
<protein>
    <submittedName>
        <fullName evidence="4">rRNA-processing protein EBP2, putative</fullName>
    </submittedName>
</protein>
<accession>A0A0A1UDF1</accession>
<feature type="compositionally biased region" description="Basic and acidic residues" evidence="2">
    <location>
        <begin position="412"/>
        <end position="421"/>
    </location>
</feature>
<dbReference type="Proteomes" id="UP000014680">
    <property type="component" value="Unassembled WGS sequence"/>
</dbReference>
<reference evidence="4 5" key="1">
    <citation type="submission" date="2012-10" db="EMBL/GenBank/DDBJ databases">
        <authorList>
            <person name="Zafar N."/>
            <person name="Inman J."/>
            <person name="Hall N."/>
            <person name="Lorenzi H."/>
            <person name="Caler E."/>
        </authorList>
    </citation>
    <scope>NUCLEOTIDE SEQUENCE [LARGE SCALE GENOMIC DNA]</scope>
    <source>
        <strain evidence="4 5">IP1</strain>
    </source>
</reference>
<feature type="compositionally biased region" description="Low complexity" evidence="2">
    <location>
        <begin position="358"/>
        <end position="368"/>
    </location>
</feature>
<feature type="compositionally biased region" description="Basic and acidic residues" evidence="2">
    <location>
        <begin position="200"/>
        <end position="214"/>
    </location>
</feature>
<dbReference type="InterPro" id="IPR000504">
    <property type="entry name" value="RRM_dom"/>
</dbReference>
<dbReference type="CDD" id="cd00590">
    <property type="entry name" value="RRM_SF"/>
    <property type="match status" value="1"/>
</dbReference>
<feature type="compositionally biased region" description="Acidic residues" evidence="2">
    <location>
        <begin position="275"/>
        <end position="286"/>
    </location>
</feature>
<dbReference type="InterPro" id="IPR035979">
    <property type="entry name" value="RBD_domain_sf"/>
</dbReference>
<proteinExistence type="predicted"/>
<dbReference type="PROSITE" id="PS50158">
    <property type="entry name" value="ZF_CCHC"/>
    <property type="match status" value="1"/>
</dbReference>
<feature type="domain" description="CCHC-type" evidence="3">
    <location>
        <begin position="174"/>
        <end position="191"/>
    </location>
</feature>
<evidence type="ECO:0000313" key="5">
    <source>
        <dbReference type="Proteomes" id="UP000014680"/>
    </source>
</evidence>
<feature type="compositionally biased region" description="Basic residues" evidence="2">
    <location>
        <begin position="526"/>
        <end position="540"/>
    </location>
</feature>
<evidence type="ECO:0000256" key="2">
    <source>
        <dbReference type="SAM" id="MobiDB-lite"/>
    </source>
</evidence>
<dbReference type="VEuPathDB" id="AmoebaDB:EIN_190430"/>
<keyword evidence="5" id="KW-1185">Reference proteome</keyword>
<name>A0A0A1UDF1_ENTIV</name>
<keyword evidence="1" id="KW-0863">Zinc-finger</keyword>
<dbReference type="OMA" id="GEYNINC"/>
<feature type="region of interest" description="Disordered" evidence="2">
    <location>
        <begin position="523"/>
        <end position="590"/>
    </location>
</feature>
<feature type="compositionally biased region" description="Basic and acidic residues" evidence="2">
    <location>
        <begin position="443"/>
        <end position="464"/>
    </location>
</feature>
<feature type="compositionally biased region" description="Polar residues" evidence="2">
    <location>
        <begin position="472"/>
        <end position="486"/>
    </location>
</feature>
<dbReference type="AlphaFoldDB" id="A0A0A1UDF1"/>
<keyword evidence="1" id="KW-0479">Metal-binding</keyword>
<evidence type="ECO:0000256" key="1">
    <source>
        <dbReference type="PROSITE-ProRule" id="PRU00047"/>
    </source>
</evidence>
<dbReference type="RefSeq" id="XP_004257104.1">
    <property type="nucleotide sequence ID" value="XM_004257056.1"/>
</dbReference>
<keyword evidence="1" id="KW-0862">Zinc</keyword>
<dbReference type="InterPro" id="IPR036875">
    <property type="entry name" value="Znf_CCHC_sf"/>
</dbReference>
<organism evidence="4 5">
    <name type="scientific">Entamoeba invadens IP1</name>
    <dbReference type="NCBI Taxonomy" id="370355"/>
    <lineage>
        <taxon>Eukaryota</taxon>
        <taxon>Amoebozoa</taxon>
        <taxon>Evosea</taxon>
        <taxon>Archamoebae</taxon>
        <taxon>Mastigamoebida</taxon>
        <taxon>Entamoebidae</taxon>
        <taxon>Entamoeba</taxon>
    </lineage>
</organism>
<dbReference type="EMBL" id="KB206491">
    <property type="protein sequence ID" value="ELP90333.1"/>
    <property type="molecule type" value="Genomic_DNA"/>
</dbReference>
<dbReference type="GeneID" id="14889310"/>
<evidence type="ECO:0000313" key="4">
    <source>
        <dbReference type="EMBL" id="ELP90333.1"/>
    </source>
</evidence>
<dbReference type="OrthoDB" id="30022at2759"/>
<dbReference type="SMART" id="SM00343">
    <property type="entry name" value="ZnF_C2HC"/>
    <property type="match status" value="1"/>
</dbReference>
<dbReference type="GO" id="GO:0003723">
    <property type="term" value="F:RNA binding"/>
    <property type="evidence" value="ECO:0007669"/>
    <property type="project" value="InterPro"/>
</dbReference>
<dbReference type="SUPFAM" id="SSF54928">
    <property type="entry name" value="RNA-binding domain, RBD"/>
    <property type="match status" value="1"/>
</dbReference>
<feature type="region of interest" description="Disordered" evidence="2">
    <location>
        <begin position="200"/>
        <end position="490"/>
    </location>
</feature>
<gene>
    <name evidence="4" type="ORF">EIN_190430</name>
</gene>
<dbReference type="InterPro" id="IPR012677">
    <property type="entry name" value="Nucleotide-bd_a/b_plait_sf"/>
</dbReference>
<dbReference type="SUPFAM" id="SSF57756">
    <property type="entry name" value="Retrovirus zinc finger-like domains"/>
    <property type="match status" value="1"/>
</dbReference>
<evidence type="ECO:0000259" key="3">
    <source>
        <dbReference type="PROSITE" id="PS50158"/>
    </source>
</evidence>
<feature type="compositionally biased region" description="Basic and acidic residues" evidence="2">
    <location>
        <begin position="324"/>
        <end position="357"/>
    </location>
</feature>
<dbReference type="Pfam" id="PF00076">
    <property type="entry name" value="RRM_1"/>
    <property type="match status" value="1"/>
</dbReference>
<feature type="compositionally biased region" description="Basic and acidic residues" evidence="2">
    <location>
        <begin position="541"/>
        <end position="562"/>
    </location>
</feature>
<dbReference type="InterPro" id="IPR001878">
    <property type="entry name" value="Znf_CCHC"/>
</dbReference>